<dbReference type="Proteomes" id="UP000248827">
    <property type="component" value="Unassembled WGS sequence"/>
</dbReference>
<dbReference type="SUPFAM" id="SSF69279">
    <property type="entry name" value="Phage tail proteins"/>
    <property type="match status" value="1"/>
</dbReference>
<accession>A0ABX9BSP7</accession>
<proteinExistence type="predicted"/>
<dbReference type="EMBL" id="QLLI01000001">
    <property type="protein sequence ID" value="RAJ03218.1"/>
    <property type="molecule type" value="Genomic_DNA"/>
</dbReference>
<evidence type="ECO:0000313" key="2">
    <source>
        <dbReference type="EMBL" id="RAJ03218.1"/>
    </source>
</evidence>
<feature type="compositionally biased region" description="Basic and acidic residues" evidence="1">
    <location>
        <begin position="911"/>
        <end position="935"/>
    </location>
</feature>
<organism evidence="2 3">
    <name type="scientific">Paenibacillus pabuli</name>
    <dbReference type="NCBI Taxonomy" id="1472"/>
    <lineage>
        <taxon>Bacteria</taxon>
        <taxon>Bacillati</taxon>
        <taxon>Bacillota</taxon>
        <taxon>Bacilli</taxon>
        <taxon>Bacillales</taxon>
        <taxon>Paenibacillaceae</taxon>
        <taxon>Paenibacillus</taxon>
    </lineage>
</organism>
<dbReference type="Pfam" id="PF14414">
    <property type="entry name" value="WHH"/>
    <property type="match status" value="1"/>
</dbReference>
<dbReference type="InterPro" id="IPR032869">
    <property type="entry name" value="WHH_dom_containing"/>
</dbReference>
<feature type="region of interest" description="Disordered" evidence="1">
    <location>
        <begin position="820"/>
        <end position="966"/>
    </location>
</feature>
<feature type="compositionally biased region" description="Polar residues" evidence="1">
    <location>
        <begin position="826"/>
        <end position="847"/>
    </location>
</feature>
<protein>
    <submittedName>
        <fullName evidence="2">Late control gene D protein (GPD)</fullName>
    </submittedName>
</protein>
<name>A0ABX9BSP7_9BACL</name>
<keyword evidence="3" id="KW-1185">Reference proteome</keyword>
<feature type="compositionally biased region" description="Low complexity" evidence="1">
    <location>
        <begin position="860"/>
        <end position="892"/>
    </location>
</feature>
<dbReference type="RefSeq" id="WP_111618695.1">
    <property type="nucleotide sequence ID" value="NZ_QLLI01000001.1"/>
</dbReference>
<evidence type="ECO:0000313" key="3">
    <source>
        <dbReference type="Proteomes" id="UP000248827"/>
    </source>
</evidence>
<gene>
    <name evidence="2" type="ORF">DET54_101413</name>
</gene>
<reference evidence="2 3" key="1">
    <citation type="submission" date="2018-06" db="EMBL/GenBank/DDBJ databases">
        <title>Freshwater and sediment microbial communities from various areas in North America, analyzing microbe dynamics in response to fracking.</title>
        <authorList>
            <person name="Lamendella R."/>
        </authorList>
    </citation>
    <scope>NUCLEOTIDE SEQUENCE [LARGE SCALE GENOMIC DNA]</scope>
    <source>
        <strain evidence="2 3">NG-13</strain>
    </source>
</reference>
<evidence type="ECO:0000256" key="1">
    <source>
        <dbReference type="SAM" id="MobiDB-lite"/>
    </source>
</evidence>
<comment type="caution">
    <text evidence="2">The sequence shown here is derived from an EMBL/GenBank/DDBJ whole genome shotgun (WGS) entry which is preliminary data.</text>
</comment>
<sequence>MSEITQKKPDHIGYEQLRLYWPYRAQWLEGVQITRQVNEHAKLYVSGILPEEDGPGILQVQADGESIVLRQVDETGRSVRRLFHGVMTSLSVHLSGGVYRFELEALSNSYQMDMRIEERAFQNRGWTFKELIQFIMNSYRYSDVMDQVTGNTLLSGLVLQYKETDWMFLRRLASRFGTVLVPEITAASPKLFIGLPAGKMWKWPQDKPYQVRKELGGIDWRGSGTEDRYIIQGPKGTQGVLQYTMESAHTYALGDKVELPDGTELTVVYANSRLESGLLMTIYRMVPEDHIRVPRCDLSDLIGLSLYGEVVRVIHDHVQIKLPMDEGPMAQGAASPYPVTPAYAAEGHSGLYMMPEIGDHVELYFPSSLESGAYIRHSISEGKRSANEGTDHKVWGHPAGSSIGMSPEEVTLQAGSGITITLNEQGVLLDSPGHLSIQGSNILLAAGKIEATASEAIWLLGGGGSFILDGEANVRAGLLQQEGSNKAPVHVADLPPEPEPPLMPIEEYEAAQAAAAEAAALTQASTTNPKDGSLVGAALAITAMIPIMGALGGIAAQTAVGAGIAAVATGLIASVPKIGSFKPSGLNLLERLMNGFAEMQQQENEAKWAMLGKMLTAAKVLTTATSPLDLIKKLHQQHQEISATYYEIPGYIREKWTKQQADQDLKSSLDYFNKVMKNPEEYNILFVGPHFANITFDIGRPHITVEELGSYDYWKAQGLSLDEMQYLSWRLKAPMSEQAFAELWGEYDQYYATLQGQDNQVNFKNKRGSAGGLVGPVRSIPQASGITPPKVSTSPSSPIVPKVKSFVKKYWEESQKMRIVSGGGSHWSNNKTNKTGETASGNGKTANSGGGSTSKPVENPPKSKTSSGSSSSSKTNEGNSTTTSKNSTTPKTNPEKKETPNEVNTWKPPTKKKDEGKPQADTKTPKSSEPEKSQEKPNINKPKDNPEGTEGTGNTGSGSKPPYLKNIDDFLSGNKKFDEVLDDYASVYAEKVNSNVPWKWRNIPGGDTLTQKQIKLIRERAKVLEKIPDVPMKPGTRHPDFEKADLIIKIDGKPVILQLPKDHWKKSDPDQFKWLDSQLPGGKRPSGTTWHHSEIDGRMELVPFGIHNSINHKGGRAPGGWAHAKR</sequence>
<dbReference type="Gene3D" id="3.55.50.10">
    <property type="entry name" value="Baseplate protein-like domains"/>
    <property type="match status" value="1"/>
</dbReference>